<dbReference type="PROSITE" id="PS51725">
    <property type="entry name" value="ABM"/>
    <property type="match status" value="1"/>
</dbReference>
<proteinExistence type="predicted"/>
<dbReference type="SUPFAM" id="SSF54909">
    <property type="entry name" value="Dimeric alpha+beta barrel"/>
    <property type="match status" value="1"/>
</dbReference>
<dbReference type="Gene3D" id="3.30.70.100">
    <property type="match status" value="1"/>
</dbReference>
<reference evidence="2 3" key="1">
    <citation type="submission" date="2024-09" db="EMBL/GenBank/DDBJ databases">
        <authorList>
            <person name="Sun Q."/>
            <person name="Mori K."/>
        </authorList>
    </citation>
    <scope>NUCLEOTIDE SEQUENCE [LARGE SCALE GENOMIC DNA]</scope>
    <source>
        <strain evidence="2 3">TBRC 2205</strain>
    </source>
</reference>
<evidence type="ECO:0000259" key="1">
    <source>
        <dbReference type="PROSITE" id="PS51725"/>
    </source>
</evidence>
<feature type="domain" description="ABM" evidence="1">
    <location>
        <begin position="23"/>
        <end position="113"/>
    </location>
</feature>
<dbReference type="InterPro" id="IPR050744">
    <property type="entry name" value="AI-2_Isomerase_LsrG"/>
</dbReference>
<dbReference type="RefSeq" id="WP_377343765.1">
    <property type="nucleotide sequence ID" value="NZ_JBHLUE010000034.1"/>
</dbReference>
<evidence type="ECO:0000313" key="2">
    <source>
        <dbReference type="EMBL" id="MFC0568289.1"/>
    </source>
</evidence>
<dbReference type="EC" id="1.-.-.-" evidence="2"/>
<gene>
    <name evidence="2" type="ORF">ACFFHU_29645</name>
</gene>
<dbReference type="Proteomes" id="UP001589894">
    <property type="component" value="Unassembled WGS sequence"/>
</dbReference>
<comment type="caution">
    <text evidence="2">The sequence shown here is derived from an EMBL/GenBank/DDBJ whole genome shotgun (WGS) entry which is preliminary data.</text>
</comment>
<dbReference type="PANTHER" id="PTHR33336:SF15">
    <property type="entry name" value="ABM DOMAIN-CONTAINING PROTEIN"/>
    <property type="match status" value="1"/>
</dbReference>
<organism evidence="2 3">
    <name type="scientific">Plantactinospora siamensis</name>
    <dbReference type="NCBI Taxonomy" id="555372"/>
    <lineage>
        <taxon>Bacteria</taxon>
        <taxon>Bacillati</taxon>
        <taxon>Actinomycetota</taxon>
        <taxon>Actinomycetes</taxon>
        <taxon>Micromonosporales</taxon>
        <taxon>Micromonosporaceae</taxon>
        <taxon>Plantactinospora</taxon>
    </lineage>
</organism>
<keyword evidence="2" id="KW-0560">Oxidoreductase</keyword>
<evidence type="ECO:0000313" key="3">
    <source>
        <dbReference type="Proteomes" id="UP001589894"/>
    </source>
</evidence>
<dbReference type="GO" id="GO:0004497">
    <property type="term" value="F:monooxygenase activity"/>
    <property type="evidence" value="ECO:0007669"/>
    <property type="project" value="UniProtKB-KW"/>
</dbReference>
<keyword evidence="3" id="KW-1185">Reference proteome</keyword>
<dbReference type="InterPro" id="IPR011008">
    <property type="entry name" value="Dimeric_a/b-barrel"/>
</dbReference>
<name>A0ABV6P5I7_9ACTN</name>
<dbReference type="InterPro" id="IPR007138">
    <property type="entry name" value="ABM_dom"/>
</dbReference>
<dbReference type="Pfam" id="PF03992">
    <property type="entry name" value="ABM"/>
    <property type="match status" value="1"/>
</dbReference>
<sequence>MSGPTGHREFMPAVSDDLPPGERPMIAVLHAVPGHETQLAAAVMTLAAAVRREPGCREFRAFRGIDAPGTFHLYEIYDDVQAFRAHLATGHVARFFSELAAHSTADAQALTQLVELHTPGQS</sequence>
<protein>
    <submittedName>
        <fullName evidence="2">Quinol monooxygenase</fullName>
        <ecNumber evidence="2">1.-.-.-</ecNumber>
    </submittedName>
</protein>
<keyword evidence="2" id="KW-0503">Monooxygenase</keyword>
<dbReference type="EMBL" id="JBHLUE010000034">
    <property type="protein sequence ID" value="MFC0568289.1"/>
    <property type="molecule type" value="Genomic_DNA"/>
</dbReference>
<accession>A0ABV6P5I7</accession>
<dbReference type="PANTHER" id="PTHR33336">
    <property type="entry name" value="QUINOL MONOOXYGENASE YGIN-RELATED"/>
    <property type="match status" value="1"/>
</dbReference>